<organism evidence="1 2">
    <name type="scientific">Gigaspora margarita</name>
    <dbReference type="NCBI Taxonomy" id="4874"/>
    <lineage>
        <taxon>Eukaryota</taxon>
        <taxon>Fungi</taxon>
        <taxon>Fungi incertae sedis</taxon>
        <taxon>Mucoromycota</taxon>
        <taxon>Glomeromycotina</taxon>
        <taxon>Glomeromycetes</taxon>
        <taxon>Diversisporales</taxon>
        <taxon>Gigasporaceae</taxon>
        <taxon>Gigaspora</taxon>
    </lineage>
</organism>
<dbReference type="EMBL" id="CAJVQB010000671">
    <property type="protein sequence ID" value="CAG8501354.1"/>
    <property type="molecule type" value="Genomic_DNA"/>
</dbReference>
<evidence type="ECO:0000313" key="1">
    <source>
        <dbReference type="EMBL" id="CAG8501354.1"/>
    </source>
</evidence>
<sequence length="175" mass="20117">MNSILNPNVSFNAPLHVVVSTSTVNNLTIEFVRQYNGFYYLKYLNSYSLFCVPSVQDVRVFDKAPPSCFILFRLKVQSCLVALDLRLERRVLSKHASNLWKGIKINDRHIENAFKTFYNTALYRFNSGQLKIRIIVPPVAPQQPPAQEQLLAHSTFDDFDNSFDGLLRQLFNNGN</sequence>
<gene>
    <name evidence="1" type="ORF">GMARGA_LOCUS2218</name>
</gene>
<accession>A0ABM8W1K7</accession>
<evidence type="ECO:0000313" key="2">
    <source>
        <dbReference type="Proteomes" id="UP000789901"/>
    </source>
</evidence>
<protein>
    <submittedName>
        <fullName evidence="1">13762_t:CDS:1</fullName>
    </submittedName>
</protein>
<name>A0ABM8W1K7_GIGMA</name>
<comment type="caution">
    <text evidence="1">The sequence shown here is derived from an EMBL/GenBank/DDBJ whole genome shotgun (WGS) entry which is preliminary data.</text>
</comment>
<keyword evidence="2" id="KW-1185">Reference proteome</keyword>
<dbReference type="Proteomes" id="UP000789901">
    <property type="component" value="Unassembled WGS sequence"/>
</dbReference>
<reference evidence="1 2" key="1">
    <citation type="submission" date="2021-06" db="EMBL/GenBank/DDBJ databases">
        <authorList>
            <person name="Kallberg Y."/>
            <person name="Tangrot J."/>
            <person name="Rosling A."/>
        </authorList>
    </citation>
    <scope>NUCLEOTIDE SEQUENCE [LARGE SCALE GENOMIC DNA]</scope>
    <source>
        <strain evidence="1 2">120-4 pot B 10/14</strain>
    </source>
</reference>
<proteinExistence type="predicted"/>